<proteinExistence type="predicted"/>
<evidence type="ECO:0000256" key="3">
    <source>
        <dbReference type="ARBA" id="ARBA00022989"/>
    </source>
</evidence>
<reference evidence="6 9" key="1">
    <citation type="submission" date="2018-11" db="EMBL/GenBank/DDBJ databases">
        <title>The genome of Variovorax sp T529.</title>
        <authorList>
            <person name="Gao J."/>
        </authorList>
    </citation>
    <scope>NUCLEOTIDE SEQUENCE [LARGE SCALE GENOMIC DNA]</scope>
    <source>
        <strain evidence="6 9">T529</strain>
    </source>
</reference>
<dbReference type="Proteomes" id="UP000271137">
    <property type="component" value="Unassembled WGS sequence"/>
</dbReference>
<reference evidence="7 8" key="2">
    <citation type="submission" date="2018-12" db="EMBL/GenBank/DDBJ databases">
        <title>The genome sequences of strain 502.</title>
        <authorList>
            <person name="Gao J."/>
            <person name="Sun J."/>
        </authorList>
    </citation>
    <scope>NUCLEOTIDE SEQUENCE [LARGE SCALE GENOMIC DNA]</scope>
    <source>
        <strain evidence="7 8">502</strain>
    </source>
</reference>
<dbReference type="Pfam" id="PF13564">
    <property type="entry name" value="DoxX_2"/>
    <property type="match status" value="1"/>
</dbReference>
<accession>A0A3P3ENX6</accession>
<keyword evidence="8" id="KW-1185">Reference proteome</keyword>
<evidence type="ECO:0000313" key="9">
    <source>
        <dbReference type="Proteomes" id="UP000271590"/>
    </source>
</evidence>
<gene>
    <name evidence="6" type="ORF">EH244_15205</name>
    <name evidence="7" type="ORF">EJO66_12310</name>
</gene>
<evidence type="ECO:0000313" key="8">
    <source>
        <dbReference type="Proteomes" id="UP000271137"/>
    </source>
</evidence>
<feature type="transmembrane region" description="Helical" evidence="5">
    <location>
        <begin position="54"/>
        <end position="72"/>
    </location>
</feature>
<feature type="transmembrane region" description="Helical" evidence="5">
    <location>
        <begin position="103"/>
        <end position="119"/>
    </location>
</feature>
<comment type="subcellular location">
    <subcellularLocation>
        <location evidence="1">Membrane</location>
        <topology evidence="1">Multi-pass membrane protein</topology>
    </subcellularLocation>
</comment>
<keyword evidence="2 5" id="KW-0812">Transmembrane</keyword>
<comment type="caution">
    <text evidence="6">The sequence shown here is derived from an EMBL/GenBank/DDBJ whole genome shotgun (WGS) entry which is preliminary data.</text>
</comment>
<keyword evidence="3 5" id="KW-1133">Transmembrane helix</keyword>
<dbReference type="EMBL" id="RQXU01000007">
    <property type="protein sequence ID" value="RRH88110.1"/>
    <property type="molecule type" value="Genomic_DNA"/>
</dbReference>
<evidence type="ECO:0000313" key="7">
    <source>
        <dbReference type="EMBL" id="RSZ37481.1"/>
    </source>
</evidence>
<organism evidence="6 9">
    <name type="scientific">Variovorax beijingensis</name>
    <dbReference type="NCBI Taxonomy" id="2496117"/>
    <lineage>
        <taxon>Bacteria</taxon>
        <taxon>Pseudomonadati</taxon>
        <taxon>Pseudomonadota</taxon>
        <taxon>Betaproteobacteria</taxon>
        <taxon>Burkholderiales</taxon>
        <taxon>Comamonadaceae</taxon>
        <taxon>Variovorax</taxon>
    </lineage>
</organism>
<evidence type="ECO:0000256" key="2">
    <source>
        <dbReference type="ARBA" id="ARBA00022692"/>
    </source>
</evidence>
<dbReference type="EMBL" id="RXFQ01000006">
    <property type="protein sequence ID" value="RSZ37481.1"/>
    <property type="molecule type" value="Genomic_DNA"/>
</dbReference>
<dbReference type="RefSeq" id="WP_124959188.1">
    <property type="nucleotide sequence ID" value="NZ_RQXU01000007.1"/>
</dbReference>
<evidence type="ECO:0000313" key="6">
    <source>
        <dbReference type="EMBL" id="RRH88110.1"/>
    </source>
</evidence>
<name>A0A3P3ENX6_9BURK</name>
<keyword evidence="4 5" id="KW-0472">Membrane</keyword>
<dbReference type="AlphaFoldDB" id="A0A3P3ENX6"/>
<dbReference type="InterPro" id="IPR032808">
    <property type="entry name" value="DoxX"/>
</dbReference>
<evidence type="ECO:0000256" key="1">
    <source>
        <dbReference type="ARBA" id="ARBA00004141"/>
    </source>
</evidence>
<protein>
    <submittedName>
        <fullName evidence="6">DoxX family protein</fullName>
    </submittedName>
</protein>
<evidence type="ECO:0000256" key="4">
    <source>
        <dbReference type="ARBA" id="ARBA00023136"/>
    </source>
</evidence>
<sequence>MTSSALASTSPTQRRMVWGVRILLALAFGAAGLAKLAGVPQMVQVFEAVGFGQWFRYVTGVVEVGGAVLLLVPATGFTGGLLLAATMAGAVATHLVLIGGSPAPAVVLMLLSALVAWRLRPVPMSSAA</sequence>
<evidence type="ECO:0000256" key="5">
    <source>
        <dbReference type="SAM" id="Phobius"/>
    </source>
</evidence>
<dbReference type="GO" id="GO:0016020">
    <property type="term" value="C:membrane"/>
    <property type="evidence" value="ECO:0007669"/>
    <property type="project" value="UniProtKB-SubCell"/>
</dbReference>
<dbReference type="Proteomes" id="UP000271590">
    <property type="component" value="Unassembled WGS sequence"/>
</dbReference>